<dbReference type="SMART" id="SM00184">
    <property type="entry name" value="RING"/>
    <property type="match status" value="1"/>
</dbReference>
<dbReference type="EMBL" id="AP014957">
    <property type="protein sequence ID" value="BAS73796.1"/>
    <property type="molecule type" value="Genomic_DNA"/>
</dbReference>
<name>A0A0P0V6U1_ORYSJ</name>
<dbReference type="OMA" id="RQISACG"/>
<feature type="non-terminal residue" evidence="9">
    <location>
        <position position="1"/>
    </location>
</feature>
<dbReference type="PANTHER" id="PTHR14155">
    <property type="entry name" value="RING FINGER DOMAIN-CONTAINING"/>
    <property type="match status" value="1"/>
</dbReference>
<evidence type="ECO:0000256" key="1">
    <source>
        <dbReference type="ARBA" id="ARBA00000900"/>
    </source>
</evidence>
<dbReference type="STRING" id="39947.A0A0P0V6U1"/>
<reference evidence="10" key="1">
    <citation type="journal article" date="2005" name="Nature">
        <title>The map-based sequence of the rice genome.</title>
        <authorList>
            <consortium name="International rice genome sequencing project (IRGSP)"/>
            <person name="Matsumoto T."/>
            <person name="Wu J."/>
            <person name="Kanamori H."/>
            <person name="Katayose Y."/>
            <person name="Fujisawa M."/>
            <person name="Namiki N."/>
            <person name="Mizuno H."/>
            <person name="Yamamoto K."/>
            <person name="Antonio B.A."/>
            <person name="Baba T."/>
            <person name="Sakata K."/>
            <person name="Nagamura Y."/>
            <person name="Aoki H."/>
            <person name="Arikawa K."/>
            <person name="Arita K."/>
            <person name="Bito T."/>
            <person name="Chiden Y."/>
            <person name="Fujitsuka N."/>
            <person name="Fukunaka R."/>
            <person name="Hamada M."/>
            <person name="Harada C."/>
            <person name="Hayashi A."/>
            <person name="Hijishita S."/>
            <person name="Honda M."/>
            <person name="Hosokawa S."/>
            <person name="Ichikawa Y."/>
            <person name="Idonuma A."/>
            <person name="Iijima M."/>
            <person name="Ikeda M."/>
            <person name="Ikeno M."/>
            <person name="Ito K."/>
            <person name="Ito S."/>
            <person name="Ito T."/>
            <person name="Ito Y."/>
            <person name="Ito Y."/>
            <person name="Iwabuchi A."/>
            <person name="Kamiya K."/>
            <person name="Karasawa W."/>
            <person name="Kurita K."/>
            <person name="Katagiri S."/>
            <person name="Kikuta A."/>
            <person name="Kobayashi H."/>
            <person name="Kobayashi N."/>
            <person name="Machita K."/>
            <person name="Maehara T."/>
            <person name="Masukawa M."/>
            <person name="Mizubayashi T."/>
            <person name="Mukai Y."/>
            <person name="Nagasaki H."/>
            <person name="Nagata Y."/>
            <person name="Naito S."/>
            <person name="Nakashima M."/>
            <person name="Nakama Y."/>
            <person name="Nakamichi Y."/>
            <person name="Nakamura M."/>
            <person name="Meguro A."/>
            <person name="Negishi M."/>
            <person name="Ohta I."/>
            <person name="Ohta T."/>
            <person name="Okamoto M."/>
            <person name="Ono N."/>
            <person name="Saji S."/>
            <person name="Sakaguchi M."/>
            <person name="Sakai K."/>
            <person name="Shibata M."/>
            <person name="Shimokawa T."/>
            <person name="Song J."/>
            <person name="Takazaki Y."/>
            <person name="Terasawa K."/>
            <person name="Tsugane M."/>
            <person name="Tsuji K."/>
            <person name="Ueda S."/>
            <person name="Waki K."/>
            <person name="Yamagata H."/>
            <person name="Yamamoto M."/>
            <person name="Yamamoto S."/>
            <person name="Yamane H."/>
            <person name="Yoshiki S."/>
            <person name="Yoshihara R."/>
            <person name="Yukawa K."/>
            <person name="Zhong H."/>
            <person name="Yano M."/>
            <person name="Yuan Q."/>
            <person name="Ouyang S."/>
            <person name="Liu J."/>
            <person name="Jones K.M."/>
            <person name="Gansberger K."/>
            <person name="Moffat K."/>
            <person name="Hill J."/>
            <person name="Bera J."/>
            <person name="Fadrosh D."/>
            <person name="Jin S."/>
            <person name="Johri S."/>
            <person name="Kim M."/>
            <person name="Overton L."/>
            <person name="Reardon M."/>
            <person name="Tsitrin T."/>
            <person name="Vuong H."/>
            <person name="Weaver B."/>
            <person name="Ciecko A."/>
            <person name="Tallon L."/>
            <person name="Jackson J."/>
            <person name="Pai G."/>
            <person name="Aken S.V."/>
            <person name="Utterback T."/>
            <person name="Reidmuller S."/>
            <person name="Feldblyum T."/>
            <person name="Hsiao J."/>
            <person name="Zismann V."/>
            <person name="Iobst S."/>
            <person name="de Vazeille A.R."/>
            <person name="Buell C.R."/>
            <person name="Ying K."/>
            <person name="Li Y."/>
            <person name="Lu T."/>
            <person name="Huang Y."/>
            <person name="Zhao Q."/>
            <person name="Feng Q."/>
            <person name="Zhang L."/>
            <person name="Zhu J."/>
            <person name="Weng Q."/>
            <person name="Mu J."/>
            <person name="Lu Y."/>
            <person name="Fan D."/>
            <person name="Liu Y."/>
            <person name="Guan J."/>
            <person name="Zhang Y."/>
            <person name="Yu S."/>
            <person name="Liu X."/>
            <person name="Zhang Y."/>
            <person name="Hong G."/>
            <person name="Han B."/>
            <person name="Choisne N."/>
            <person name="Demange N."/>
            <person name="Orjeda G."/>
            <person name="Samain S."/>
            <person name="Cattolico L."/>
            <person name="Pelletier E."/>
            <person name="Couloux A."/>
            <person name="Segurens B."/>
            <person name="Wincker P."/>
            <person name="D'Hont A."/>
            <person name="Scarpelli C."/>
            <person name="Weissenbach J."/>
            <person name="Salanoubat M."/>
            <person name="Quetier F."/>
            <person name="Yu Y."/>
            <person name="Kim H.R."/>
            <person name="Rambo T."/>
            <person name="Currie J."/>
            <person name="Collura K."/>
            <person name="Luo M."/>
            <person name="Yang T."/>
            <person name="Ammiraju J.S.S."/>
            <person name="Engler F."/>
            <person name="Soderlund C."/>
            <person name="Wing R.A."/>
            <person name="Palmer L.E."/>
            <person name="de la Bastide M."/>
            <person name="Spiegel L."/>
            <person name="Nascimento L."/>
            <person name="Zutavern T."/>
            <person name="O'Shaughnessy A."/>
            <person name="Dike S."/>
            <person name="Dedhia N."/>
            <person name="Preston R."/>
            <person name="Balija V."/>
            <person name="McCombie W.R."/>
            <person name="Chow T."/>
            <person name="Chen H."/>
            <person name="Chung M."/>
            <person name="Chen C."/>
            <person name="Shaw J."/>
            <person name="Wu H."/>
            <person name="Hsiao K."/>
            <person name="Chao Y."/>
            <person name="Chu M."/>
            <person name="Cheng C."/>
            <person name="Hour A."/>
            <person name="Lee P."/>
            <person name="Lin S."/>
            <person name="Lin Y."/>
            <person name="Liou J."/>
            <person name="Liu S."/>
            <person name="Hsing Y."/>
            <person name="Raghuvanshi S."/>
            <person name="Mohanty A."/>
            <person name="Bharti A.K."/>
            <person name="Gaur A."/>
            <person name="Gupta V."/>
            <person name="Kumar D."/>
            <person name="Ravi V."/>
            <person name="Vij S."/>
            <person name="Kapur A."/>
            <person name="Khurana P."/>
            <person name="Khurana P."/>
            <person name="Khurana J.P."/>
            <person name="Tyagi A.K."/>
            <person name="Gaikwad K."/>
            <person name="Singh A."/>
            <person name="Dalal V."/>
            <person name="Srivastava S."/>
            <person name="Dixit A."/>
            <person name="Pal A.K."/>
            <person name="Ghazi I.A."/>
            <person name="Yadav M."/>
            <person name="Pandit A."/>
            <person name="Bhargava A."/>
            <person name="Sureshbabu K."/>
            <person name="Batra K."/>
            <person name="Sharma T.R."/>
            <person name="Mohapatra T."/>
            <person name="Singh N.K."/>
            <person name="Messing J."/>
            <person name="Nelson A.B."/>
            <person name="Fuks G."/>
            <person name="Kavchok S."/>
            <person name="Keizer G."/>
            <person name="Linton E."/>
            <person name="Llaca V."/>
            <person name="Song R."/>
            <person name="Tanyolac B."/>
            <person name="Young S."/>
            <person name="Ho-Il K."/>
            <person name="Hahn J.H."/>
            <person name="Sangsakoo G."/>
            <person name="Vanavichit A."/>
            <person name="de Mattos Luiz.A.T."/>
            <person name="Zimmer P.D."/>
            <person name="Malone G."/>
            <person name="Dellagostin O."/>
            <person name="de Oliveira A.C."/>
            <person name="Bevan M."/>
            <person name="Bancroft I."/>
            <person name="Minx P."/>
            <person name="Cordum H."/>
            <person name="Wilson R."/>
            <person name="Cheng Z."/>
            <person name="Jin W."/>
            <person name="Jiang J."/>
            <person name="Leong S.A."/>
            <person name="Iwama H."/>
            <person name="Gojobori T."/>
            <person name="Itoh T."/>
            <person name="Niimura Y."/>
            <person name="Fujii Y."/>
            <person name="Habara T."/>
            <person name="Sakai H."/>
            <person name="Sato Y."/>
            <person name="Wilson G."/>
            <person name="Kumar K."/>
            <person name="McCouch S."/>
            <person name="Juretic N."/>
            <person name="Hoen D."/>
            <person name="Wright S."/>
            <person name="Bruskiewich R."/>
            <person name="Bureau T."/>
            <person name="Miyao A."/>
            <person name="Hirochika H."/>
            <person name="Nishikawa T."/>
            <person name="Kadowaki K."/>
            <person name="Sugiura M."/>
            <person name="Burr B."/>
            <person name="Sasaki T."/>
        </authorList>
    </citation>
    <scope>NUCLEOTIDE SEQUENCE [LARGE SCALE GENOMIC DNA]</scope>
    <source>
        <strain evidence="10">cv. Nipponbare</strain>
    </source>
</reference>
<dbReference type="EC" id="2.3.2.27" evidence="2"/>
<evidence type="ECO:0000256" key="7">
    <source>
        <dbReference type="PROSITE-ProRule" id="PRU00175"/>
    </source>
</evidence>
<evidence type="ECO:0000256" key="5">
    <source>
        <dbReference type="ARBA" id="ARBA00022833"/>
    </source>
</evidence>
<proteinExistence type="inferred from homology"/>
<evidence type="ECO:0000313" key="10">
    <source>
        <dbReference type="Proteomes" id="UP000059680"/>
    </source>
</evidence>
<dbReference type="InterPro" id="IPR001841">
    <property type="entry name" value="Znf_RING"/>
</dbReference>
<accession>A0A0P0V6U1</accession>
<dbReference type="SMR" id="A0A0P0V6U1"/>
<evidence type="ECO:0000256" key="4">
    <source>
        <dbReference type="ARBA" id="ARBA00022771"/>
    </source>
</evidence>
<dbReference type="InterPro" id="IPR053238">
    <property type="entry name" value="RING-H2_zinc_finger"/>
</dbReference>
<evidence type="ECO:0000259" key="8">
    <source>
        <dbReference type="PROSITE" id="PS50089"/>
    </source>
</evidence>
<keyword evidence="4 7" id="KW-0863">Zinc-finger</keyword>
<dbReference type="eggNOG" id="KOG0800">
    <property type="taxonomic scope" value="Eukaryota"/>
</dbReference>
<comment type="similarity">
    <text evidence="6">Belongs to the RING-type zinc finger family. ATL subfamily.</text>
</comment>
<keyword evidence="5" id="KW-0862">Zinc</keyword>
<organism evidence="9 10">
    <name type="scientific">Oryza sativa subsp. japonica</name>
    <name type="common">Rice</name>
    <dbReference type="NCBI Taxonomy" id="39947"/>
    <lineage>
        <taxon>Eukaryota</taxon>
        <taxon>Viridiplantae</taxon>
        <taxon>Streptophyta</taxon>
        <taxon>Embryophyta</taxon>
        <taxon>Tracheophyta</taxon>
        <taxon>Spermatophyta</taxon>
        <taxon>Magnoliopsida</taxon>
        <taxon>Liliopsida</taxon>
        <taxon>Poales</taxon>
        <taxon>Poaceae</taxon>
        <taxon>BOP clade</taxon>
        <taxon>Oryzoideae</taxon>
        <taxon>Oryzeae</taxon>
        <taxon>Oryzinae</taxon>
        <taxon>Oryza</taxon>
        <taxon>Oryza sativa</taxon>
    </lineage>
</organism>
<dbReference type="PANTHER" id="PTHR14155:SF619">
    <property type="entry name" value="OS01G0213100 PROTEIN"/>
    <property type="match status" value="1"/>
</dbReference>
<dbReference type="AlphaFoldDB" id="A0A0P0V6U1"/>
<dbReference type="FunFam" id="3.30.40.10:FF:001162">
    <property type="entry name" value="RING-H2 finger protein ATL2"/>
    <property type="match status" value="1"/>
</dbReference>
<dbReference type="GO" id="GO:0008270">
    <property type="term" value="F:zinc ion binding"/>
    <property type="evidence" value="ECO:0007669"/>
    <property type="project" value="UniProtKB-KW"/>
</dbReference>
<evidence type="ECO:0000256" key="3">
    <source>
        <dbReference type="ARBA" id="ARBA00022723"/>
    </source>
</evidence>
<dbReference type="PaxDb" id="39947-A0A0P0V6U1"/>
<dbReference type="SUPFAM" id="SSF57850">
    <property type="entry name" value="RING/U-box"/>
    <property type="match status" value="1"/>
</dbReference>
<reference evidence="9 10" key="3">
    <citation type="journal article" date="2013" name="Rice">
        <title>Improvement of the Oryza sativa Nipponbare reference genome using next generation sequence and optical map data.</title>
        <authorList>
            <person name="Kawahara Y."/>
            <person name="de la Bastide M."/>
            <person name="Hamilton J.P."/>
            <person name="Kanamori H."/>
            <person name="McCombie W.R."/>
            <person name="Ouyang S."/>
            <person name="Schwartz D.C."/>
            <person name="Tanaka T."/>
            <person name="Wu J."/>
            <person name="Zhou S."/>
            <person name="Childs K.L."/>
            <person name="Davidson R.M."/>
            <person name="Lin H."/>
            <person name="Quesada-Ocampo L."/>
            <person name="Vaillancourt B."/>
            <person name="Sakai H."/>
            <person name="Lee S.S."/>
            <person name="Kim J."/>
            <person name="Numa H."/>
            <person name="Itoh T."/>
            <person name="Buell C.R."/>
            <person name="Matsumoto T."/>
        </authorList>
    </citation>
    <scope>NUCLEOTIDE SEQUENCE [LARGE SCALE GENOMIC DNA]</scope>
    <source>
        <strain evidence="10">cv. Nipponbare</strain>
    </source>
</reference>
<evidence type="ECO:0000313" key="9">
    <source>
        <dbReference type="EMBL" id="BAS73796.1"/>
    </source>
</evidence>
<keyword evidence="10" id="KW-1185">Reference proteome</keyword>
<protein>
    <recommendedName>
        <fullName evidence="2">RING-type E3 ubiquitin transferase</fullName>
        <ecNumber evidence="2">2.3.2.27</ecNumber>
    </recommendedName>
</protein>
<dbReference type="Gene3D" id="3.30.40.10">
    <property type="entry name" value="Zinc/RING finger domain, C3HC4 (zinc finger)"/>
    <property type="match status" value="1"/>
</dbReference>
<dbReference type="InParanoid" id="A0A0P0V6U1"/>
<comment type="catalytic activity">
    <reaction evidence="1">
        <text>S-ubiquitinyl-[E2 ubiquitin-conjugating enzyme]-L-cysteine + [acceptor protein]-L-lysine = [E2 ubiquitin-conjugating enzyme]-L-cysteine + N(6)-ubiquitinyl-[acceptor protein]-L-lysine.</text>
        <dbReference type="EC" id="2.3.2.27"/>
    </reaction>
</comment>
<dbReference type="FunCoup" id="A0A0P0V6U1">
    <property type="interactions" value="20"/>
</dbReference>
<feature type="domain" description="RING-type" evidence="8">
    <location>
        <begin position="10"/>
        <end position="52"/>
    </location>
</feature>
<dbReference type="PROSITE" id="PS50089">
    <property type="entry name" value="ZF_RING_2"/>
    <property type="match status" value="1"/>
</dbReference>
<gene>
    <name evidence="9" type="ordered locus">Os01g0690333</name>
    <name evidence="9" type="ORF">OSNPB_010690333</name>
</gene>
<keyword evidence="3" id="KW-0479">Metal-binding</keyword>
<evidence type="ECO:0000256" key="2">
    <source>
        <dbReference type="ARBA" id="ARBA00012483"/>
    </source>
</evidence>
<reference evidence="9 10" key="2">
    <citation type="journal article" date="2013" name="Plant Cell Physiol.">
        <title>Rice Annotation Project Database (RAP-DB): an integrative and interactive database for rice genomics.</title>
        <authorList>
            <person name="Sakai H."/>
            <person name="Lee S.S."/>
            <person name="Tanaka T."/>
            <person name="Numa H."/>
            <person name="Kim J."/>
            <person name="Kawahara Y."/>
            <person name="Wakimoto H."/>
            <person name="Yang C.C."/>
            <person name="Iwamoto M."/>
            <person name="Abe T."/>
            <person name="Yamada Y."/>
            <person name="Muto A."/>
            <person name="Inokuchi H."/>
            <person name="Ikemura T."/>
            <person name="Matsumoto T."/>
            <person name="Sasaki T."/>
            <person name="Itoh T."/>
        </authorList>
    </citation>
    <scope>NUCLEOTIDE SEQUENCE [LARGE SCALE GENOMIC DNA]</scope>
    <source>
        <strain evidence="10">cv. Nipponbare</strain>
    </source>
</reference>
<evidence type="ECO:0000256" key="6">
    <source>
        <dbReference type="ARBA" id="ARBA00024209"/>
    </source>
</evidence>
<dbReference type="Proteomes" id="UP000059680">
    <property type="component" value="Chromosome 1"/>
</dbReference>
<dbReference type="GO" id="GO:0061630">
    <property type="term" value="F:ubiquitin protein ligase activity"/>
    <property type="evidence" value="ECO:0007669"/>
    <property type="project" value="UniProtKB-EC"/>
</dbReference>
<sequence>ISDTAASFKCVVCLRAVDEGEKVRQISACGHVFHQECINMWLSSHTSCPVCRGKAAPADELADAIVARISVTPDVIVPASSLAVRSACRPSPLRCRARPPLLCRRAPPAARICACPSSLLPPLA</sequence>
<dbReference type="Pfam" id="PF13639">
    <property type="entry name" value="zf-RING_2"/>
    <property type="match status" value="1"/>
</dbReference>
<dbReference type="InterPro" id="IPR013083">
    <property type="entry name" value="Znf_RING/FYVE/PHD"/>
</dbReference>
<dbReference type="Gramene" id="Os01t0690333-00">
    <property type="protein sequence ID" value="Os01t0690333-00"/>
    <property type="gene ID" value="Os01g0690333"/>
</dbReference>